<comment type="caution">
    <text evidence="3">The sequence shown here is derived from an EMBL/GenBank/DDBJ whole genome shotgun (WGS) entry which is preliminary data.</text>
</comment>
<dbReference type="EMBL" id="VIGC01000001">
    <property type="protein sequence ID" value="TQE97865.1"/>
    <property type="molecule type" value="Genomic_DNA"/>
</dbReference>
<dbReference type="OrthoDB" id="9813918at2"/>
<sequence length="218" mass="24331">MRFAIFSDLHDNGPALTRVLRDAERQQADAWICLGDVGHNPALYRELQGRCSRCTFGNWEVSGLRRLPADVATWVRDWPARLPLGQVVCCHATPDMPEEATTTAAAARYMAGGVGWSQLFPRLHRDEEARWRAFAALEEGGWCAAFHGHTHIQQAWIWERNGRQRLRSIAGPAELTLDAQGPTRYLIGVGSAGQPQDGPQLRYALYDDESGLVLLRSL</sequence>
<dbReference type="Proteomes" id="UP000317371">
    <property type="component" value="Unassembled WGS sequence"/>
</dbReference>
<protein>
    <submittedName>
        <fullName evidence="3">Metallophosphoesterase family protein</fullName>
    </submittedName>
</protein>
<dbReference type="InterPro" id="IPR029052">
    <property type="entry name" value="Metallo-depent_PP-like"/>
</dbReference>
<comment type="similarity">
    <text evidence="1">Belongs to the metallophosphoesterase superfamily. YfcE family.</text>
</comment>
<keyword evidence="4" id="KW-1185">Reference proteome</keyword>
<dbReference type="CDD" id="cd00838">
    <property type="entry name" value="MPP_superfamily"/>
    <property type="match status" value="1"/>
</dbReference>
<organism evidence="3 4">
    <name type="scientific">Litorilinea aerophila</name>
    <dbReference type="NCBI Taxonomy" id="1204385"/>
    <lineage>
        <taxon>Bacteria</taxon>
        <taxon>Bacillati</taxon>
        <taxon>Chloroflexota</taxon>
        <taxon>Caldilineae</taxon>
        <taxon>Caldilineales</taxon>
        <taxon>Caldilineaceae</taxon>
        <taxon>Litorilinea</taxon>
    </lineage>
</organism>
<reference evidence="3 4" key="1">
    <citation type="submission" date="2019-06" db="EMBL/GenBank/DDBJ databases">
        <title>Genome sequence of Litorilinea aerophila BAA-2444.</title>
        <authorList>
            <person name="Maclea K.S."/>
            <person name="Maurais E.G."/>
            <person name="Iannazzi L.C."/>
        </authorList>
    </citation>
    <scope>NUCLEOTIDE SEQUENCE [LARGE SCALE GENOMIC DNA]</scope>
    <source>
        <strain evidence="3 4">ATCC BAA-2444</strain>
    </source>
</reference>
<evidence type="ECO:0000313" key="4">
    <source>
        <dbReference type="Proteomes" id="UP000317371"/>
    </source>
</evidence>
<evidence type="ECO:0000313" key="3">
    <source>
        <dbReference type="EMBL" id="TQE97865.1"/>
    </source>
</evidence>
<dbReference type="InterPro" id="IPR024654">
    <property type="entry name" value="Calcineurin-like_PHP_lpxH"/>
</dbReference>
<feature type="domain" description="Calcineurin-like phosphoesterase" evidence="2">
    <location>
        <begin position="1"/>
        <end position="207"/>
    </location>
</feature>
<dbReference type="RefSeq" id="WP_141608079.1">
    <property type="nucleotide sequence ID" value="NZ_VIGC02000001.1"/>
</dbReference>
<gene>
    <name evidence="3" type="ORF">FKZ61_00345</name>
</gene>
<proteinExistence type="inferred from homology"/>
<dbReference type="SUPFAM" id="SSF56300">
    <property type="entry name" value="Metallo-dependent phosphatases"/>
    <property type="match status" value="1"/>
</dbReference>
<evidence type="ECO:0000256" key="1">
    <source>
        <dbReference type="ARBA" id="ARBA00008950"/>
    </source>
</evidence>
<dbReference type="Gene3D" id="3.60.21.10">
    <property type="match status" value="1"/>
</dbReference>
<dbReference type="Pfam" id="PF12850">
    <property type="entry name" value="Metallophos_2"/>
    <property type="match status" value="1"/>
</dbReference>
<dbReference type="InParanoid" id="A0A540VM74"/>
<name>A0A540VM74_9CHLR</name>
<accession>A0A540VM74</accession>
<dbReference type="AlphaFoldDB" id="A0A540VM74"/>
<evidence type="ECO:0000259" key="2">
    <source>
        <dbReference type="Pfam" id="PF12850"/>
    </source>
</evidence>